<dbReference type="SUPFAM" id="SSF52151">
    <property type="entry name" value="FabD/lysophospholipase-like"/>
    <property type="match status" value="1"/>
</dbReference>
<keyword evidence="1 4" id="KW-0378">Hydrolase</keyword>
<proteinExistence type="predicted"/>
<name>A0A419VVZ3_9BACT</name>
<evidence type="ECO:0000313" key="7">
    <source>
        <dbReference type="Proteomes" id="UP000283387"/>
    </source>
</evidence>
<dbReference type="Proteomes" id="UP000283387">
    <property type="component" value="Unassembled WGS sequence"/>
</dbReference>
<dbReference type="CDD" id="cd07205">
    <property type="entry name" value="Pat_PNPLA6_PNPLA7_NTE1_like"/>
    <property type="match status" value="1"/>
</dbReference>
<keyword evidence="7" id="KW-1185">Reference proteome</keyword>
<dbReference type="Pfam" id="PF19143">
    <property type="entry name" value="Omp85_2"/>
    <property type="match status" value="1"/>
</dbReference>
<feature type="short sequence motif" description="GXSXG" evidence="4">
    <location>
        <begin position="67"/>
        <end position="71"/>
    </location>
</feature>
<dbReference type="InterPro" id="IPR050301">
    <property type="entry name" value="NTE"/>
</dbReference>
<evidence type="ECO:0000259" key="5">
    <source>
        <dbReference type="PROSITE" id="PS51635"/>
    </source>
</evidence>
<dbReference type="EMBL" id="RAPN01000004">
    <property type="protein sequence ID" value="RKD86315.1"/>
    <property type="molecule type" value="Genomic_DNA"/>
</dbReference>
<dbReference type="GO" id="GO:0016787">
    <property type="term" value="F:hydrolase activity"/>
    <property type="evidence" value="ECO:0007669"/>
    <property type="project" value="UniProtKB-UniRule"/>
</dbReference>
<dbReference type="Gene3D" id="3.10.20.310">
    <property type="entry name" value="membrane protein fhac"/>
    <property type="match status" value="1"/>
</dbReference>
<dbReference type="Gene3D" id="2.40.160.50">
    <property type="entry name" value="membrane protein fhac: a member of the omp85/tpsb transporter family"/>
    <property type="match status" value="1"/>
</dbReference>
<organism evidence="6 7">
    <name type="scientific">Mangrovibacterium diazotrophicum</name>
    <dbReference type="NCBI Taxonomy" id="1261403"/>
    <lineage>
        <taxon>Bacteria</taxon>
        <taxon>Pseudomonadati</taxon>
        <taxon>Bacteroidota</taxon>
        <taxon>Bacteroidia</taxon>
        <taxon>Marinilabiliales</taxon>
        <taxon>Prolixibacteraceae</taxon>
        <taxon>Mangrovibacterium</taxon>
    </lineage>
</organism>
<feature type="active site" description="Proton acceptor" evidence="4">
    <location>
        <position position="214"/>
    </location>
</feature>
<dbReference type="Pfam" id="PF01734">
    <property type="entry name" value="Patatin"/>
    <property type="match status" value="1"/>
</dbReference>
<dbReference type="InterPro" id="IPR002641">
    <property type="entry name" value="PNPLA_dom"/>
</dbReference>
<evidence type="ECO:0000256" key="3">
    <source>
        <dbReference type="ARBA" id="ARBA00023098"/>
    </source>
</evidence>
<evidence type="ECO:0000256" key="4">
    <source>
        <dbReference type="PROSITE-ProRule" id="PRU01161"/>
    </source>
</evidence>
<sequence>MRAISIILLFYFSLAIGLQPAEGQQMLQKERPKVGLVLSGGGAKGFAHIGVIKVLEEEGIPVDIIVGTSIGSLIGGIYSIGYSSEELIDIVQSQNWDQVLSDDVSRLYLSPRDQTMKQRYLFSLPFNNQRKLSLPQGVIRGQNVLNVFCGLTANVPVDADFRKFPIEFACVATNIENGDEEILDHGFLPTAMYSSMAIPGVFMPGKHDGKLLVDGGVVNNFPVDVAKAMGADIIIGVDIRDDYYKQDQIKSISEIFLNLINFYTKDKDEKNHDLCDIVIKPDVIDFSGGSFTRAATDTLIKRGEDATLAILDQLKALKEKYHLQRDSVSRMYVEDNKWRITKINLDCEEKLNDEFLAKIINLPLGERYSYQEIKEAVDRLYGTKGFDYVYFDLTDNDNGKTLNLHLHAQNERSQNIGFRVNTTEAAALLLNATWKNYSGTFSLISISTELSANPGLEFLTETNWHNFPDLGFALNAKFQNYNIYENGDKAFDADLFYTSGKLYLEQRFGTVRTGFSFQEEYFSGDVFASERALVLSENTTFLLSGASFYVSFDNQDHFYFPRKGTRLYAEATFNTDLKNGGQSSPYLLLKMENVFPVSRKTAFLVNLYGRGILDEGYPEIKSTMIGGEPYSRYFNYHLPFMGMPPVMIGERFTAIGALGVRFRLSSSQYLSFIFNSLQQGVEYDQILPDLAVYGGGVKYSLKTFVGPLDIGVGYSDFQSKPNFSANLGYWF</sequence>
<reference evidence="6 7" key="1">
    <citation type="submission" date="2018-09" db="EMBL/GenBank/DDBJ databases">
        <title>Genomic Encyclopedia of Archaeal and Bacterial Type Strains, Phase II (KMG-II): from individual species to whole genera.</title>
        <authorList>
            <person name="Goeker M."/>
        </authorList>
    </citation>
    <scope>NUCLEOTIDE SEQUENCE [LARGE SCALE GENOMIC DNA]</scope>
    <source>
        <strain evidence="6 7">DSM 27148</strain>
    </source>
</reference>
<feature type="domain" description="PNPLA" evidence="5">
    <location>
        <begin position="36"/>
        <end position="227"/>
    </location>
</feature>
<accession>A0A419VVZ3</accession>
<keyword evidence="2 4" id="KW-0442">Lipid degradation</keyword>
<dbReference type="PANTHER" id="PTHR14226">
    <property type="entry name" value="NEUROPATHY TARGET ESTERASE/SWISS CHEESE D.MELANOGASTER"/>
    <property type="match status" value="1"/>
</dbReference>
<protein>
    <submittedName>
        <fullName evidence="6">NTE family protein</fullName>
    </submittedName>
</protein>
<dbReference type="OrthoDB" id="9770965at2"/>
<gene>
    <name evidence="6" type="ORF">BC643_4006</name>
</gene>
<feature type="short sequence motif" description="DGA/G" evidence="4">
    <location>
        <begin position="214"/>
        <end position="216"/>
    </location>
</feature>
<dbReference type="PROSITE" id="PS51635">
    <property type="entry name" value="PNPLA"/>
    <property type="match status" value="1"/>
</dbReference>
<dbReference type="InterPro" id="IPR043864">
    <property type="entry name" value="Omp85-like_dom"/>
</dbReference>
<evidence type="ECO:0000256" key="1">
    <source>
        <dbReference type="ARBA" id="ARBA00022801"/>
    </source>
</evidence>
<dbReference type="Gene3D" id="3.40.1090.10">
    <property type="entry name" value="Cytosolic phospholipase A2 catalytic domain"/>
    <property type="match status" value="2"/>
</dbReference>
<feature type="active site" description="Nucleophile" evidence="4">
    <location>
        <position position="69"/>
    </location>
</feature>
<keyword evidence="3 4" id="KW-0443">Lipid metabolism</keyword>
<dbReference type="PANTHER" id="PTHR14226:SF76">
    <property type="entry name" value="NTE FAMILY PROTEIN RSSA"/>
    <property type="match status" value="1"/>
</dbReference>
<dbReference type="InterPro" id="IPR016035">
    <property type="entry name" value="Acyl_Trfase/lysoPLipase"/>
</dbReference>
<evidence type="ECO:0000313" key="6">
    <source>
        <dbReference type="EMBL" id="RKD86315.1"/>
    </source>
</evidence>
<dbReference type="AlphaFoldDB" id="A0A419VVZ3"/>
<feature type="short sequence motif" description="GXGXXG" evidence="4">
    <location>
        <begin position="40"/>
        <end position="45"/>
    </location>
</feature>
<comment type="caution">
    <text evidence="6">The sequence shown here is derived from an EMBL/GenBank/DDBJ whole genome shotgun (WGS) entry which is preliminary data.</text>
</comment>
<evidence type="ECO:0000256" key="2">
    <source>
        <dbReference type="ARBA" id="ARBA00022963"/>
    </source>
</evidence>
<dbReference type="GO" id="GO:0016042">
    <property type="term" value="P:lipid catabolic process"/>
    <property type="evidence" value="ECO:0007669"/>
    <property type="project" value="UniProtKB-UniRule"/>
</dbReference>